<dbReference type="RefSeq" id="WP_241573754.1">
    <property type="nucleotide sequence ID" value="NZ_JAKUML010000024.1"/>
</dbReference>
<accession>A0A9X2BBC6</accession>
<keyword evidence="1" id="KW-0732">Signal</keyword>
<dbReference type="Proteomes" id="UP001139701">
    <property type="component" value="Unassembled WGS sequence"/>
</dbReference>
<name>A0A9X2BBC6_9GAMM</name>
<evidence type="ECO:0000256" key="1">
    <source>
        <dbReference type="SAM" id="SignalP"/>
    </source>
</evidence>
<reference evidence="2" key="1">
    <citation type="submission" date="2022-02" db="EMBL/GenBank/DDBJ databases">
        <title>Acinetobacter A3.8 sp. nov., isolated from Sediment (Zhairuo Island).</title>
        <authorList>
            <person name="Zheng K."/>
        </authorList>
    </citation>
    <scope>NUCLEOTIDE SEQUENCE</scope>
    <source>
        <strain evidence="2">A3.8</strain>
    </source>
</reference>
<keyword evidence="3" id="KW-1185">Reference proteome</keyword>
<evidence type="ECO:0000313" key="2">
    <source>
        <dbReference type="EMBL" id="MCJ8147475.1"/>
    </source>
</evidence>
<dbReference type="EMBL" id="JAKUML010000024">
    <property type="protein sequence ID" value="MCJ8147475.1"/>
    <property type="molecule type" value="Genomic_DNA"/>
</dbReference>
<evidence type="ECO:0000313" key="3">
    <source>
        <dbReference type="Proteomes" id="UP001139701"/>
    </source>
</evidence>
<gene>
    <name evidence="2" type="ORF">MKI79_11385</name>
</gene>
<proteinExistence type="predicted"/>
<feature type="signal peptide" evidence="1">
    <location>
        <begin position="1"/>
        <end position="21"/>
    </location>
</feature>
<comment type="caution">
    <text evidence="2">The sequence shown here is derived from an EMBL/GenBank/DDBJ whole genome shotgun (WGS) entry which is preliminary data.</text>
</comment>
<feature type="chain" id="PRO_5040860874" evidence="1">
    <location>
        <begin position="22"/>
        <end position="225"/>
    </location>
</feature>
<dbReference type="AlphaFoldDB" id="A0A9X2BBC6"/>
<protein>
    <submittedName>
        <fullName evidence="2">Uncharacterized protein</fullName>
    </submittedName>
</protein>
<sequence length="225" mass="26056">MKKFILCIISGISLFSSSLLASEQTFTINNSLDNFASSQKISEQINILNQLVDDIYTDGIVFSYDGSKTTVDSYENNYFILNNVSILLKKEIYDKYRRYHSINDSKVLFNEVIKQYGDYWIFLTDRKDCCQGKLKIYIELLDIDNNIISQHTVRVMDKANNSRGGLTFSGFFDTIDILEGRKLAGKDISLLETNFNHLAEDVYFQLPIDDIKRIKYVKFRVVKIL</sequence>
<organism evidence="2 3">
    <name type="scientific">Acinetobacter sedimenti</name>
    <dbReference type="NCBI Taxonomy" id="2919922"/>
    <lineage>
        <taxon>Bacteria</taxon>
        <taxon>Pseudomonadati</taxon>
        <taxon>Pseudomonadota</taxon>
        <taxon>Gammaproteobacteria</taxon>
        <taxon>Moraxellales</taxon>
        <taxon>Moraxellaceae</taxon>
        <taxon>Acinetobacter</taxon>
    </lineage>
</organism>